<dbReference type="RefSeq" id="WP_106845054.1">
    <property type="nucleotide sequence ID" value="NZ_CP027792.1"/>
</dbReference>
<evidence type="ECO:0000256" key="3">
    <source>
        <dbReference type="ARBA" id="ARBA00022692"/>
    </source>
</evidence>
<dbReference type="InterPro" id="IPR000160">
    <property type="entry name" value="GGDEF_dom"/>
</dbReference>
<dbReference type="PROSITE" id="PS50887">
    <property type="entry name" value="GGDEF"/>
    <property type="match status" value="1"/>
</dbReference>
<dbReference type="EMBL" id="CP027792">
    <property type="protein sequence ID" value="AVP56493.1"/>
    <property type="molecule type" value="Genomic_DNA"/>
</dbReference>
<feature type="transmembrane region" description="Helical" evidence="6">
    <location>
        <begin position="301"/>
        <end position="320"/>
    </location>
</feature>
<dbReference type="InterPro" id="IPR000700">
    <property type="entry name" value="PAS-assoc_C"/>
</dbReference>
<dbReference type="SUPFAM" id="SSF55073">
    <property type="entry name" value="Nucleotide cyclase"/>
    <property type="match status" value="1"/>
</dbReference>
<keyword evidence="4 6" id="KW-1133">Transmembrane helix</keyword>
<evidence type="ECO:0000259" key="8">
    <source>
        <dbReference type="PROSITE" id="PS50113"/>
    </source>
</evidence>
<dbReference type="GO" id="GO:0005886">
    <property type="term" value="C:plasma membrane"/>
    <property type="evidence" value="ECO:0007669"/>
    <property type="project" value="UniProtKB-SubCell"/>
</dbReference>
<dbReference type="InterPro" id="IPR052163">
    <property type="entry name" value="DGC-Regulatory_Protein"/>
</dbReference>
<feature type="domain" description="PAC" evidence="8">
    <location>
        <begin position="417"/>
        <end position="470"/>
    </location>
</feature>
<dbReference type="SUPFAM" id="SSF55785">
    <property type="entry name" value="PYP-like sensor domain (PAS domain)"/>
    <property type="match status" value="3"/>
</dbReference>
<comment type="subcellular location">
    <subcellularLocation>
        <location evidence="1">Cell membrane</location>
        <topology evidence="1">Multi-pass membrane protein</topology>
    </subcellularLocation>
</comment>
<evidence type="ECO:0000313" key="10">
    <source>
        <dbReference type="EMBL" id="AVP56493.1"/>
    </source>
</evidence>
<dbReference type="InterPro" id="IPR000014">
    <property type="entry name" value="PAS"/>
</dbReference>
<reference evidence="11" key="1">
    <citation type="submission" date="2018-03" db="EMBL/GenBank/DDBJ databases">
        <title>Genome sequencing of Melaminivora sp. strain SC2-7.</title>
        <authorList>
            <person name="Kim S.-J."/>
            <person name="Heo J."/>
            <person name="Ahn J.-H."/>
            <person name="Kwon S.-W."/>
        </authorList>
    </citation>
    <scope>NUCLEOTIDE SEQUENCE [LARGE SCALE GENOMIC DNA]</scope>
    <source>
        <strain evidence="11">SC2-7</strain>
    </source>
</reference>
<feature type="domain" description="GGDEF" evidence="9">
    <location>
        <begin position="753"/>
        <end position="890"/>
    </location>
</feature>
<dbReference type="CDD" id="cd00130">
    <property type="entry name" value="PAS"/>
    <property type="match status" value="3"/>
</dbReference>
<feature type="domain" description="PAS" evidence="7">
    <location>
        <begin position="341"/>
        <end position="413"/>
    </location>
</feature>
<evidence type="ECO:0000256" key="6">
    <source>
        <dbReference type="SAM" id="Phobius"/>
    </source>
</evidence>
<dbReference type="CDD" id="cd01949">
    <property type="entry name" value="GGDEF"/>
    <property type="match status" value="1"/>
</dbReference>
<dbReference type="Gene3D" id="3.30.70.270">
    <property type="match status" value="1"/>
</dbReference>
<name>A0A2P1NHG5_9BURK</name>
<dbReference type="InterPro" id="IPR035965">
    <property type="entry name" value="PAS-like_dom_sf"/>
</dbReference>
<dbReference type="InterPro" id="IPR043128">
    <property type="entry name" value="Rev_trsase/Diguanyl_cyclase"/>
</dbReference>
<keyword evidence="3 6" id="KW-0812">Transmembrane</keyword>
<keyword evidence="11" id="KW-1185">Reference proteome</keyword>
<dbReference type="Pfam" id="PF00990">
    <property type="entry name" value="GGDEF"/>
    <property type="match status" value="1"/>
</dbReference>
<evidence type="ECO:0000256" key="4">
    <source>
        <dbReference type="ARBA" id="ARBA00022989"/>
    </source>
</evidence>
<dbReference type="NCBIfam" id="TIGR00229">
    <property type="entry name" value="sensory_box"/>
    <property type="match status" value="2"/>
</dbReference>
<dbReference type="SMART" id="SM00086">
    <property type="entry name" value="PAC"/>
    <property type="match status" value="3"/>
</dbReference>
<dbReference type="SMART" id="SM00091">
    <property type="entry name" value="PAS"/>
    <property type="match status" value="3"/>
</dbReference>
<evidence type="ECO:0000256" key="5">
    <source>
        <dbReference type="ARBA" id="ARBA00023136"/>
    </source>
</evidence>
<dbReference type="NCBIfam" id="TIGR00254">
    <property type="entry name" value="GGDEF"/>
    <property type="match status" value="1"/>
</dbReference>
<dbReference type="KEGG" id="melm:C7H73_01585"/>
<feature type="domain" description="PAS" evidence="7">
    <location>
        <begin position="487"/>
        <end position="540"/>
    </location>
</feature>
<feature type="domain" description="PAS" evidence="7">
    <location>
        <begin position="595"/>
        <end position="636"/>
    </location>
</feature>
<dbReference type="OrthoDB" id="9813903at2"/>
<gene>
    <name evidence="10" type="ORF">C7H73_01585</name>
</gene>
<dbReference type="Pfam" id="PF02743">
    <property type="entry name" value="dCache_1"/>
    <property type="match status" value="1"/>
</dbReference>
<evidence type="ECO:0000313" key="11">
    <source>
        <dbReference type="Proteomes" id="UP000241829"/>
    </source>
</evidence>
<evidence type="ECO:0000259" key="7">
    <source>
        <dbReference type="PROSITE" id="PS50112"/>
    </source>
</evidence>
<evidence type="ECO:0000256" key="1">
    <source>
        <dbReference type="ARBA" id="ARBA00004651"/>
    </source>
</evidence>
<dbReference type="Pfam" id="PF13188">
    <property type="entry name" value="PAS_8"/>
    <property type="match status" value="1"/>
</dbReference>
<sequence length="895" mass="99237">MPHSLRPLLSRARTAWWWLAGVWLALGALLAGFLSWDREEVATREREHLAQQVAIIHDNLARQLTSINAVLARLADEPVPAPSDPVAHQYLNARLRAFGEALSGVRTLSVLAADGTVVASDRPELIGKNFAYRPYFQATRDATDPDTLIVGAPFRAVLDGGWYLMLGRAVRGPDGRFAGAVMATLDPAPFLTLLESVRYAPDMVTGLAHGDGVRFLMASELPQAPGADLAQPGTLFSRHRDSGASTSVLRGSLQPGDDAPQVLGALRTIQPPELRMDKPFIAGAVREWSAVLEGWRTGARWLIGAYLLLGAAAAAALRLYQRQRFILHQHALALAEQEAQLQARWRAAMQATTLGIWEWHGEGTPTRFSPAWKEMLGYDEGEVADEDHGWQDRLHPDEREQVLALLARHLRGETQLYEAMHRLRRKDGSWRWVQARGRVLARDAQGRVTHFVGAFGDPSEQGEDRLRLDRLAAQVPGTLYQYQLEPDGSSHFPYASAGVQDIYGFSPDELRANGTLAFERIHPQDAAQVSQSIDASARTLQPWHDEYRVVLPGRGERWLSGYARPQRLASGALLWHGYLRDVTDAKQQALQLQETERLLKHLMNEMPVGLCMVDEQGRIYFRNRRFLDYFGYTEEQAPTMREWWRCAYPDAQYRTQVALTWSQARAQARAGGDIPVHEYRTTAADGVERTMAIGGLVFGSHFLATFVDRTEQQVQSELLRKLAYMDSLTGVANRRHFDQTLQTEWRRCQRSRQPLALIMVDIDHFKQFNDLYGHQAGDDCMRAVAGALRAALARPYDLVARYGGEEFVCLLPECDLAGARAKGQALCEAVRALAITHGGSAVAGVVTISAGVASQVPGEDGTPEALLAHADTHLYRAKAAGRNRVDAGAPPLSNP</sequence>
<dbReference type="InterPro" id="IPR001610">
    <property type="entry name" value="PAC"/>
</dbReference>
<evidence type="ECO:0000259" key="9">
    <source>
        <dbReference type="PROSITE" id="PS50887"/>
    </source>
</evidence>
<feature type="transmembrane region" description="Helical" evidence="6">
    <location>
        <begin position="15"/>
        <end position="36"/>
    </location>
</feature>
<dbReference type="InterPro" id="IPR029787">
    <property type="entry name" value="Nucleotide_cyclase"/>
</dbReference>
<dbReference type="CDD" id="cd12914">
    <property type="entry name" value="PDC1_DGC_like"/>
    <property type="match status" value="1"/>
</dbReference>
<keyword evidence="2" id="KW-1003">Cell membrane</keyword>
<dbReference type="GO" id="GO:0003824">
    <property type="term" value="F:catalytic activity"/>
    <property type="evidence" value="ECO:0007669"/>
    <property type="project" value="UniProtKB-ARBA"/>
</dbReference>
<dbReference type="Pfam" id="PF08447">
    <property type="entry name" value="PAS_3"/>
    <property type="match status" value="2"/>
</dbReference>
<dbReference type="PANTHER" id="PTHR46663">
    <property type="entry name" value="DIGUANYLATE CYCLASE DGCT-RELATED"/>
    <property type="match status" value="1"/>
</dbReference>
<keyword evidence="5 6" id="KW-0472">Membrane</keyword>
<dbReference type="InterPro" id="IPR013655">
    <property type="entry name" value="PAS_fold_3"/>
</dbReference>
<evidence type="ECO:0000256" key="2">
    <source>
        <dbReference type="ARBA" id="ARBA00022475"/>
    </source>
</evidence>
<organism evidence="10 11">
    <name type="scientific">Pulveribacter suum</name>
    <dbReference type="NCBI Taxonomy" id="2116657"/>
    <lineage>
        <taxon>Bacteria</taxon>
        <taxon>Pseudomonadati</taxon>
        <taxon>Pseudomonadota</taxon>
        <taxon>Betaproteobacteria</taxon>
        <taxon>Burkholderiales</taxon>
        <taxon>Comamonadaceae</taxon>
        <taxon>Pulveribacter</taxon>
    </lineage>
</organism>
<dbReference type="FunFam" id="3.30.70.270:FF:000001">
    <property type="entry name" value="Diguanylate cyclase domain protein"/>
    <property type="match status" value="1"/>
</dbReference>
<dbReference type="PROSITE" id="PS50112">
    <property type="entry name" value="PAS"/>
    <property type="match status" value="3"/>
</dbReference>
<dbReference type="PANTHER" id="PTHR46663:SF4">
    <property type="entry name" value="DIGUANYLATE CYCLASE DGCT-RELATED"/>
    <property type="match status" value="1"/>
</dbReference>
<accession>A0A2P1NHG5</accession>
<dbReference type="PROSITE" id="PS50113">
    <property type="entry name" value="PAC"/>
    <property type="match status" value="1"/>
</dbReference>
<dbReference type="InterPro" id="IPR033479">
    <property type="entry name" value="dCache_1"/>
</dbReference>
<dbReference type="AlphaFoldDB" id="A0A2P1NHG5"/>
<dbReference type="Gene3D" id="3.30.450.20">
    <property type="entry name" value="PAS domain"/>
    <property type="match status" value="4"/>
</dbReference>
<protein>
    <submittedName>
        <fullName evidence="10">Diguanylate cyclase</fullName>
    </submittedName>
</protein>
<proteinExistence type="predicted"/>
<dbReference type="SMART" id="SM00267">
    <property type="entry name" value="GGDEF"/>
    <property type="match status" value="1"/>
</dbReference>
<dbReference type="Proteomes" id="UP000241829">
    <property type="component" value="Chromosome"/>
</dbReference>